<dbReference type="AlphaFoldDB" id="A0A1Z4N475"/>
<dbReference type="KEGG" id="ttq:NIES37_44730"/>
<name>A0A1Z4N475_9CYAN</name>
<dbReference type="EMBL" id="AP018248">
    <property type="protein sequence ID" value="BAZ00481.1"/>
    <property type="molecule type" value="Genomic_DNA"/>
</dbReference>
<protein>
    <submittedName>
        <fullName evidence="1">Uncharacterized protein</fullName>
    </submittedName>
</protein>
<organism evidence="1 2">
    <name type="scientific">Tolypothrix tenuis PCC 7101</name>
    <dbReference type="NCBI Taxonomy" id="231146"/>
    <lineage>
        <taxon>Bacteria</taxon>
        <taxon>Bacillati</taxon>
        <taxon>Cyanobacteriota</taxon>
        <taxon>Cyanophyceae</taxon>
        <taxon>Nostocales</taxon>
        <taxon>Tolypothrichaceae</taxon>
        <taxon>Tolypothrix</taxon>
    </lineage>
</organism>
<accession>A0A1Z4N475</accession>
<proteinExistence type="predicted"/>
<evidence type="ECO:0000313" key="2">
    <source>
        <dbReference type="Proteomes" id="UP000218785"/>
    </source>
</evidence>
<sequence length="166" mass="18727">MFVNCKDNMPQLLHYTLNTDNTFDCSNKQYQPETLKLLHPIAARAILGGKAEDPLPYPFEDYTVNTTVDGECAMFDVRESSITLTSNAVVWSHTKQELCWELFEHLYLNLMGECRTIPRTPHMPNTVPWLATITMPTLGAAVSWMADFEQCFAIALIEASTGKSYA</sequence>
<evidence type="ECO:0000313" key="1">
    <source>
        <dbReference type="EMBL" id="BAZ00481.1"/>
    </source>
</evidence>
<dbReference type="Proteomes" id="UP000218785">
    <property type="component" value="Chromosome"/>
</dbReference>
<keyword evidence="2" id="KW-1185">Reference proteome</keyword>
<reference evidence="1 2" key="1">
    <citation type="submission" date="2017-06" db="EMBL/GenBank/DDBJ databases">
        <title>Genome sequencing of cyanobaciteial culture collection at National Institute for Environmental Studies (NIES).</title>
        <authorList>
            <person name="Hirose Y."/>
            <person name="Shimura Y."/>
            <person name="Fujisawa T."/>
            <person name="Nakamura Y."/>
            <person name="Kawachi M."/>
        </authorList>
    </citation>
    <scope>NUCLEOTIDE SEQUENCE [LARGE SCALE GENOMIC DNA]</scope>
    <source>
        <strain evidence="1 2">NIES-37</strain>
    </source>
</reference>
<gene>
    <name evidence="1" type="ORF">NIES37_44730</name>
</gene>